<reference evidence="2 3" key="1">
    <citation type="submission" date="2019-12" db="EMBL/GenBank/DDBJ databases">
        <title>Novel species isolated from a subtropical stream in China.</title>
        <authorList>
            <person name="Lu H."/>
        </authorList>
    </citation>
    <scope>NUCLEOTIDE SEQUENCE [LARGE SCALE GENOMIC DNA]</scope>
    <source>
        <strain evidence="2 3">FT127W</strain>
    </source>
</reference>
<dbReference type="InterPro" id="IPR021333">
    <property type="entry name" value="DUF2946"/>
</dbReference>
<dbReference type="EMBL" id="WWCU01000046">
    <property type="protein sequence ID" value="MYN10845.1"/>
    <property type="molecule type" value="Genomic_DNA"/>
</dbReference>
<dbReference type="AlphaFoldDB" id="A0A7X4HGP0"/>
<proteinExistence type="predicted"/>
<organism evidence="2 3">
    <name type="scientific">Pseudoduganella aquatica</name>
    <dbReference type="NCBI Taxonomy" id="2660641"/>
    <lineage>
        <taxon>Bacteria</taxon>
        <taxon>Pseudomonadati</taxon>
        <taxon>Pseudomonadota</taxon>
        <taxon>Betaproteobacteria</taxon>
        <taxon>Burkholderiales</taxon>
        <taxon>Oxalobacteraceae</taxon>
        <taxon>Telluria group</taxon>
        <taxon>Pseudoduganella</taxon>
    </lineage>
</organism>
<keyword evidence="1" id="KW-0732">Signal</keyword>
<evidence type="ECO:0000313" key="3">
    <source>
        <dbReference type="Proteomes" id="UP000450676"/>
    </source>
</evidence>
<sequence>MTKRWKHQALWIWIALTAVLMNALAPSISHAMAYAEGNPAAFEICRADKSKPLSLSFLQLEDVGGKKAMSMGEDCGYCLNHAGTLGMPPSLVSGLPYAAPSRLHPFLFYRAPQPLAVWSAARPRGPPAQV</sequence>
<feature type="chain" id="PRO_5030546611" evidence="1">
    <location>
        <begin position="32"/>
        <end position="130"/>
    </location>
</feature>
<dbReference type="Pfam" id="PF11162">
    <property type="entry name" value="DUF2946"/>
    <property type="match status" value="1"/>
</dbReference>
<comment type="caution">
    <text evidence="2">The sequence shown here is derived from an EMBL/GenBank/DDBJ whole genome shotgun (WGS) entry which is preliminary data.</text>
</comment>
<name>A0A7X4HGP0_9BURK</name>
<gene>
    <name evidence="2" type="ORF">GTP77_26340</name>
</gene>
<accession>A0A7X4HGP0</accession>
<keyword evidence="3" id="KW-1185">Reference proteome</keyword>
<dbReference type="RefSeq" id="WP_161075125.1">
    <property type="nucleotide sequence ID" value="NZ_WWCU01000046.1"/>
</dbReference>
<protein>
    <submittedName>
        <fullName evidence="2">DUF2946 domain-containing protein</fullName>
    </submittedName>
</protein>
<dbReference type="Proteomes" id="UP000450676">
    <property type="component" value="Unassembled WGS sequence"/>
</dbReference>
<evidence type="ECO:0000313" key="2">
    <source>
        <dbReference type="EMBL" id="MYN10845.1"/>
    </source>
</evidence>
<evidence type="ECO:0000256" key="1">
    <source>
        <dbReference type="SAM" id="SignalP"/>
    </source>
</evidence>
<feature type="signal peptide" evidence="1">
    <location>
        <begin position="1"/>
        <end position="31"/>
    </location>
</feature>